<feature type="transmembrane region" description="Helical" evidence="7">
    <location>
        <begin position="28"/>
        <end position="52"/>
    </location>
</feature>
<gene>
    <name evidence="9" type="ORF">GTP46_17690</name>
</gene>
<dbReference type="InterPro" id="IPR020846">
    <property type="entry name" value="MFS_dom"/>
</dbReference>
<feature type="domain" description="Major facilitator superfamily (MFS) profile" evidence="8">
    <location>
        <begin position="30"/>
        <end position="404"/>
    </location>
</feature>
<evidence type="ECO:0000256" key="7">
    <source>
        <dbReference type="SAM" id="Phobius"/>
    </source>
</evidence>
<evidence type="ECO:0000313" key="9">
    <source>
        <dbReference type="EMBL" id="MYM24479.1"/>
    </source>
</evidence>
<evidence type="ECO:0000256" key="6">
    <source>
        <dbReference type="SAM" id="MobiDB-lite"/>
    </source>
</evidence>
<proteinExistence type="predicted"/>
<feature type="transmembrane region" description="Helical" evidence="7">
    <location>
        <begin position="154"/>
        <end position="176"/>
    </location>
</feature>
<dbReference type="EMBL" id="WWCN01000011">
    <property type="protein sequence ID" value="MYM24479.1"/>
    <property type="molecule type" value="Genomic_DNA"/>
</dbReference>
<evidence type="ECO:0000256" key="2">
    <source>
        <dbReference type="ARBA" id="ARBA00022475"/>
    </source>
</evidence>
<dbReference type="PROSITE" id="PS50850">
    <property type="entry name" value="MFS"/>
    <property type="match status" value="1"/>
</dbReference>
<sequence>MQNQNNALREEASSPTNTPVRPPHGSPWLAVLSVAIGAFALVTTEFLPVGLLPAIAAELGVTEGIAGMMVTVPGLVAALAAVLVTVGVGKTDRRYVIWGLTATLVLSNALVALSHSFPLILIGRALLGIGVGGFWAIGPALSTRLVSPEAATRATAVVFAGVSVGTVAGVPAGAFIGELFGWRTAFEAAGVVGLLVLLTQMYLLPKLPPEKAITFRQLPELLRVSKARLGILATVLVFLGQFSAYTYITPFLSQVTHLGATTISTLLLAYGAAGFVGNLIGGTLVARSVRTSLIVTGITLGVAIGALPLLGANAWAATALVVVWGVGFGMMPISVQTWIFQAAPHAMESGGAVFVSIVQIALASGALVGGMTVDHTGVSGAMALGGALALAMAVLIAVWAKDDGQPSVKLHAVH</sequence>
<evidence type="ECO:0000256" key="4">
    <source>
        <dbReference type="ARBA" id="ARBA00022989"/>
    </source>
</evidence>
<evidence type="ECO:0000259" key="8">
    <source>
        <dbReference type="PROSITE" id="PS50850"/>
    </source>
</evidence>
<dbReference type="CDD" id="cd17324">
    <property type="entry name" value="MFS_NepI_like"/>
    <property type="match status" value="1"/>
</dbReference>
<dbReference type="InterPro" id="IPR036259">
    <property type="entry name" value="MFS_trans_sf"/>
</dbReference>
<dbReference type="Proteomes" id="UP000479335">
    <property type="component" value="Unassembled WGS sequence"/>
</dbReference>
<feature type="transmembrane region" description="Helical" evidence="7">
    <location>
        <begin position="292"/>
        <end position="310"/>
    </location>
</feature>
<feature type="transmembrane region" description="Helical" evidence="7">
    <location>
        <begin position="188"/>
        <end position="208"/>
    </location>
</feature>
<protein>
    <submittedName>
        <fullName evidence="9">MFS transporter</fullName>
    </submittedName>
</protein>
<dbReference type="GO" id="GO:0022857">
    <property type="term" value="F:transmembrane transporter activity"/>
    <property type="evidence" value="ECO:0007669"/>
    <property type="project" value="InterPro"/>
</dbReference>
<reference evidence="9 10" key="1">
    <citation type="submission" date="2019-12" db="EMBL/GenBank/DDBJ databases">
        <title>Novel species isolated from a subtropical stream in China.</title>
        <authorList>
            <person name="Lu H."/>
        </authorList>
    </citation>
    <scope>NUCLEOTIDE SEQUENCE [LARGE SCALE GENOMIC DNA]</scope>
    <source>
        <strain evidence="9 10">FT135W</strain>
    </source>
</reference>
<dbReference type="SUPFAM" id="SSF103473">
    <property type="entry name" value="MFS general substrate transporter"/>
    <property type="match status" value="1"/>
</dbReference>
<evidence type="ECO:0000313" key="10">
    <source>
        <dbReference type="Proteomes" id="UP000479335"/>
    </source>
</evidence>
<evidence type="ECO:0000256" key="5">
    <source>
        <dbReference type="ARBA" id="ARBA00023136"/>
    </source>
</evidence>
<keyword evidence="3 7" id="KW-0812">Transmembrane</keyword>
<dbReference type="InterPro" id="IPR050189">
    <property type="entry name" value="MFS_Efflux_Transporters"/>
</dbReference>
<feature type="transmembrane region" description="Helical" evidence="7">
    <location>
        <begin position="316"/>
        <end position="340"/>
    </location>
</feature>
<feature type="transmembrane region" description="Helical" evidence="7">
    <location>
        <begin position="119"/>
        <end position="142"/>
    </location>
</feature>
<accession>A0A6L8KAH7</accession>
<keyword evidence="5 7" id="KW-0472">Membrane</keyword>
<dbReference type="RefSeq" id="WP_161007951.1">
    <property type="nucleotide sequence ID" value="NZ_WWCN01000011.1"/>
</dbReference>
<feature type="compositionally biased region" description="Polar residues" evidence="6">
    <location>
        <begin position="1"/>
        <end position="19"/>
    </location>
</feature>
<name>A0A6L8KAH7_9BURK</name>
<feature type="transmembrane region" description="Helical" evidence="7">
    <location>
        <begin position="352"/>
        <end position="373"/>
    </location>
</feature>
<keyword evidence="4 7" id="KW-1133">Transmembrane helix</keyword>
<feature type="transmembrane region" description="Helical" evidence="7">
    <location>
        <begin position="379"/>
        <end position="400"/>
    </location>
</feature>
<dbReference type="AlphaFoldDB" id="A0A6L8KAH7"/>
<feature type="transmembrane region" description="Helical" evidence="7">
    <location>
        <begin position="95"/>
        <end position="113"/>
    </location>
</feature>
<feature type="transmembrane region" description="Helical" evidence="7">
    <location>
        <begin position="229"/>
        <end position="248"/>
    </location>
</feature>
<dbReference type="Pfam" id="PF07690">
    <property type="entry name" value="MFS_1"/>
    <property type="match status" value="1"/>
</dbReference>
<keyword evidence="2" id="KW-1003">Cell membrane</keyword>
<comment type="subcellular location">
    <subcellularLocation>
        <location evidence="1">Cell membrane</location>
        <topology evidence="1">Multi-pass membrane protein</topology>
    </subcellularLocation>
</comment>
<dbReference type="PANTHER" id="PTHR43124:SF3">
    <property type="entry name" value="CHLORAMPHENICOL EFFLUX PUMP RV0191"/>
    <property type="match status" value="1"/>
</dbReference>
<feature type="transmembrane region" description="Helical" evidence="7">
    <location>
        <begin position="64"/>
        <end position="88"/>
    </location>
</feature>
<organism evidence="9 10">
    <name type="scientific">Duganella flavida</name>
    <dbReference type="NCBI Taxonomy" id="2692175"/>
    <lineage>
        <taxon>Bacteria</taxon>
        <taxon>Pseudomonadati</taxon>
        <taxon>Pseudomonadota</taxon>
        <taxon>Betaproteobacteria</taxon>
        <taxon>Burkholderiales</taxon>
        <taxon>Oxalobacteraceae</taxon>
        <taxon>Telluria group</taxon>
        <taxon>Duganella</taxon>
    </lineage>
</organism>
<evidence type="ECO:0000256" key="1">
    <source>
        <dbReference type="ARBA" id="ARBA00004651"/>
    </source>
</evidence>
<feature type="region of interest" description="Disordered" evidence="6">
    <location>
        <begin position="1"/>
        <end position="22"/>
    </location>
</feature>
<dbReference type="Gene3D" id="1.20.1250.20">
    <property type="entry name" value="MFS general substrate transporter like domains"/>
    <property type="match status" value="1"/>
</dbReference>
<comment type="caution">
    <text evidence="9">The sequence shown here is derived from an EMBL/GenBank/DDBJ whole genome shotgun (WGS) entry which is preliminary data.</text>
</comment>
<keyword evidence="10" id="KW-1185">Reference proteome</keyword>
<feature type="transmembrane region" description="Helical" evidence="7">
    <location>
        <begin position="260"/>
        <end position="280"/>
    </location>
</feature>
<dbReference type="PANTHER" id="PTHR43124">
    <property type="entry name" value="PURINE EFFLUX PUMP PBUE"/>
    <property type="match status" value="1"/>
</dbReference>
<evidence type="ECO:0000256" key="3">
    <source>
        <dbReference type="ARBA" id="ARBA00022692"/>
    </source>
</evidence>
<dbReference type="InterPro" id="IPR011701">
    <property type="entry name" value="MFS"/>
</dbReference>
<dbReference type="GO" id="GO:0005886">
    <property type="term" value="C:plasma membrane"/>
    <property type="evidence" value="ECO:0007669"/>
    <property type="project" value="UniProtKB-SubCell"/>
</dbReference>